<dbReference type="Gene3D" id="1.10.10.10">
    <property type="entry name" value="Winged helix-like DNA-binding domain superfamily/Winged helix DNA-binding domain"/>
    <property type="match status" value="1"/>
</dbReference>
<dbReference type="GO" id="GO:0006950">
    <property type="term" value="P:response to stress"/>
    <property type="evidence" value="ECO:0007669"/>
    <property type="project" value="TreeGrafter"/>
</dbReference>
<feature type="domain" description="HTH marR-type" evidence="1">
    <location>
        <begin position="1"/>
        <end position="154"/>
    </location>
</feature>
<dbReference type="AlphaFoldDB" id="A0A1H4WJA0"/>
<protein>
    <submittedName>
        <fullName evidence="2">DNA-binding transcriptional regulator, MarR family</fullName>
    </submittedName>
</protein>
<dbReference type="InterPro" id="IPR000835">
    <property type="entry name" value="HTH_MarR-typ"/>
</dbReference>
<evidence type="ECO:0000313" key="2">
    <source>
        <dbReference type="EMBL" id="SEC93335.1"/>
    </source>
</evidence>
<dbReference type="InterPro" id="IPR036388">
    <property type="entry name" value="WH-like_DNA-bd_sf"/>
</dbReference>
<proteinExistence type="predicted"/>
<keyword evidence="2" id="KW-0238">DNA-binding</keyword>
<evidence type="ECO:0000313" key="3">
    <source>
        <dbReference type="Proteomes" id="UP000199622"/>
    </source>
</evidence>
<dbReference type="PANTHER" id="PTHR33164">
    <property type="entry name" value="TRANSCRIPTIONAL REGULATOR, MARR FAMILY"/>
    <property type="match status" value="1"/>
</dbReference>
<dbReference type="SMART" id="SM00347">
    <property type="entry name" value="HTH_MARR"/>
    <property type="match status" value="1"/>
</dbReference>
<dbReference type="GO" id="GO:0003700">
    <property type="term" value="F:DNA-binding transcription factor activity"/>
    <property type="evidence" value="ECO:0007669"/>
    <property type="project" value="InterPro"/>
</dbReference>
<evidence type="ECO:0000259" key="1">
    <source>
        <dbReference type="PROSITE" id="PS50995"/>
    </source>
</evidence>
<dbReference type="InterPro" id="IPR036390">
    <property type="entry name" value="WH_DNA-bd_sf"/>
</dbReference>
<name>A0A1H4WJA0_9PSEU</name>
<keyword evidence="3" id="KW-1185">Reference proteome</keyword>
<dbReference type="GO" id="GO:0003677">
    <property type="term" value="F:DNA binding"/>
    <property type="evidence" value="ECO:0007669"/>
    <property type="project" value="UniProtKB-KW"/>
</dbReference>
<dbReference type="Proteomes" id="UP000199622">
    <property type="component" value="Unassembled WGS sequence"/>
</dbReference>
<dbReference type="PROSITE" id="PS50995">
    <property type="entry name" value="HTH_MARR_2"/>
    <property type="match status" value="1"/>
</dbReference>
<dbReference type="PRINTS" id="PR00598">
    <property type="entry name" value="HTHMARR"/>
</dbReference>
<dbReference type="EMBL" id="FNSO01000004">
    <property type="protein sequence ID" value="SEC93335.1"/>
    <property type="molecule type" value="Genomic_DNA"/>
</dbReference>
<organism evidence="2 3">
    <name type="scientific">Amycolatopsis tolypomycina</name>
    <dbReference type="NCBI Taxonomy" id="208445"/>
    <lineage>
        <taxon>Bacteria</taxon>
        <taxon>Bacillati</taxon>
        <taxon>Actinomycetota</taxon>
        <taxon>Actinomycetes</taxon>
        <taxon>Pseudonocardiales</taxon>
        <taxon>Pseudonocardiaceae</taxon>
        <taxon>Amycolatopsis</taxon>
    </lineage>
</organism>
<gene>
    <name evidence="2" type="ORF">SAMN04489727_5655</name>
</gene>
<reference evidence="3" key="1">
    <citation type="submission" date="2016-10" db="EMBL/GenBank/DDBJ databases">
        <authorList>
            <person name="Varghese N."/>
            <person name="Submissions S."/>
        </authorList>
    </citation>
    <scope>NUCLEOTIDE SEQUENCE [LARGE SCALE GENOMIC DNA]</scope>
    <source>
        <strain evidence="3">DSM 44544</strain>
    </source>
</reference>
<dbReference type="SUPFAM" id="SSF46785">
    <property type="entry name" value="Winged helix' DNA-binding domain"/>
    <property type="match status" value="1"/>
</dbReference>
<dbReference type="Pfam" id="PF12802">
    <property type="entry name" value="MarR_2"/>
    <property type="match status" value="1"/>
</dbReference>
<dbReference type="InterPro" id="IPR039422">
    <property type="entry name" value="MarR/SlyA-like"/>
</dbReference>
<dbReference type="STRING" id="208445.SAMN04489727_5655"/>
<sequence length="167" mass="17413">MSILTDALAVGKYCGMQPHEDADVAALDSLTVVLVGIAWECAHAAPPEVSFPQTRLLLVLDRLGRVPSSQLATAMGVNASSVTRLADRLEALGYVARGRSPGNRSVVTLEVTESGHEIVARMLERRHAALGALLDKLPPAERAAAGEAARQLLHAAATIPALGPAAL</sequence>
<accession>A0A1H4WJA0</accession>
<dbReference type="PANTHER" id="PTHR33164:SF43">
    <property type="entry name" value="HTH-TYPE TRANSCRIPTIONAL REPRESSOR YETL"/>
    <property type="match status" value="1"/>
</dbReference>